<reference evidence="11 12" key="1">
    <citation type="submission" date="2018-03" db="EMBL/GenBank/DDBJ databases">
        <title>Bacillus urumqiensis sp. nov., a moderately haloalkaliphilic bacterium isolated from a salt lake.</title>
        <authorList>
            <person name="Zhao B."/>
            <person name="Liao Z."/>
        </authorList>
    </citation>
    <scope>NUCLEOTIDE SEQUENCE [LARGE SCALE GENOMIC DNA]</scope>
    <source>
        <strain evidence="11 12">BZ-SZ-XJ18</strain>
    </source>
</reference>
<evidence type="ECO:0000256" key="7">
    <source>
        <dbReference type="ARBA" id="ARBA00052482"/>
    </source>
</evidence>
<keyword evidence="9" id="KW-1003">Cell membrane</keyword>
<organism evidence="11 12">
    <name type="scientific">Alkalicoccus urumqiensis</name>
    <name type="common">Bacillus urumqiensis</name>
    <dbReference type="NCBI Taxonomy" id="1548213"/>
    <lineage>
        <taxon>Bacteria</taxon>
        <taxon>Bacillati</taxon>
        <taxon>Bacillota</taxon>
        <taxon>Bacilli</taxon>
        <taxon>Bacillales</taxon>
        <taxon>Bacillaceae</taxon>
        <taxon>Alkalicoccus</taxon>
    </lineage>
</organism>
<comment type="subcellular location">
    <subcellularLocation>
        <location evidence="9">Cell inner membrane</location>
        <topology evidence="9">Peripheral membrane protein</topology>
    </subcellularLocation>
</comment>
<dbReference type="GO" id="GO:0016887">
    <property type="term" value="F:ATP hydrolysis activity"/>
    <property type="evidence" value="ECO:0007669"/>
    <property type="project" value="UniProtKB-UniRule"/>
</dbReference>
<sequence length="309" mass="34719">MIEFKQVSKQFPDGTKAVNDVSFRVEQGEFFILIGPSGCGKTTSMKMINRLIDATGGVIEIQGEDIQKKNIHQLRWEIGYVLQQIALFPHMTIAENIAIVPELKGWEKSSTESRIDELLHMVGLEPETYRSRYPSELSGGQQQRIGVVRALAGNPDILLMDEPFSALDPLSREQLQEDIQKLQKEINKTIVFVTHDMDEALKLGDRVAVMQEGSIVQIDSPEGLLQRPENEFVKSFVGSRRNPWTLPVKEAAQGDASADLHVLDPEMTIRDAYQQMRKNSISEASADGKLVTQQSMLDVLAREEEVESR</sequence>
<evidence type="ECO:0000313" key="11">
    <source>
        <dbReference type="EMBL" id="PRO64423.1"/>
    </source>
</evidence>
<protein>
    <recommendedName>
        <fullName evidence="9">Quaternary amine transport ATP-binding protein</fullName>
        <ecNumber evidence="9">7.6.2.9</ecNumber>
    </recommendedName>
</protein>
<evidence type="ECO:0000259" key="10">
    <source>
        <dbReference type="PROSITE" id="PS50893"/>
    </source>
</evidence>
<dbReference type="SMART" id="SM00382">
    <property type="entry name" value="AAA"/>
    <property type="match status" value="1"/>
</dbReference>
<evidence type="ECO:0000256" key="1">
    <source>
        <dbReference type="ARBA" id="ARBA00005417"/>
    </source>
</evidence>
<dbReference type="GO" id="GO:0006865">
    <property type="term" value="P:amino acid transport"/>
    <property type="evidence" value="ECO:0007669"/>
    <property type="project" value="UniProtKB-UniRule"/>
</dbReference>
<dbReference type="GO" id="GO:0015418">
    <property type="term" value="F:ABC-type quaternary ammonium compound transporting activity"/>
    <property type="evidence" value="ECO:0007669"/>
    <property type="project" value="UniProtKB-EC"/>
</dbReference>
<keyword evidence="3" id="KW-0677">Repeat</keyword>
<keyword evidence="4 9" id="KW-0547">Nucleotide-binding</keyword>
<dbReference type="InterPro" id="IPR017871">
    <property type="entry name" value="ABC_transporter-like_CS"/>
</dbReference>
<dbReference type="GO" id="GO:0031460">
    <property type="term" value="P:glycine betaine transport"/>
    <property type="evidence" value="ECO:0007669"/>
    <property type="project" value="InterPro"/>
</dbReference>
<dbReference type="Pfam" id="PF00005">
    <property type="entry name" value="ABC_tran"/>
    <property type="match status" value="1"/>
</dbReference>
<accession>A0A2P6MDS3</accession>
<name>A0A2P6MDS3_ALKUR</name>
<comment type="catalytic activity">
    <reaction evidence="7">
        <text>a quaternary ammonium(out) + ATP + H2O = a quaternary ammonium(in) + ADP + phosphate + H(+)</text>
        <dbReference type="Rhea" id="RHEA:11036"/>
        <dbReference type="ChEBI" id="CHEBI:15377"/>
        <dbReference type="ChEBI" id="CHEBI:15378"/>
        <dbReference type="ChEBI" id="CHEBI:30616"/>
        <dbReference type="ChEBI" id="CHEBI:35267"/>
        <dbReference type="ChEBI" id="CHEBI:43474"/>
        <dbReference type="ChEBI" id="CHEBI:456216"/>
        <dbReference type="EC" id="7.6.2.9"/>
    </reaction>
</comment>
<evidence type="ECO:0000313" key="12">
    <source>
        <dbReference type="Proteomes" id="UP000243650"/>
    </source>
</evidence>
<dbReference type="InterPro" id="IPR003593">
    <property type="entry name" value="AAA+_ATPase"/>
</dbReference>
<comment type="similarity">
    <text evidence="1 9">Belongs to the ABC transporter superfamily.</text>
</comment>
<dbReference type="InterPro" id="IPR003439">
    <property type="entry name" value="ABC_transporter-like_ATP-bd"/>
</dbReference>
<dbReference type="NCBIfam" id="TIGR01186">
    <property type="entry name" value="proV"/>
    <property type="match status" value="1"/>
</dbReference>
<dbReference type="Gene3D" id="3.40.50.300">
    <property type="entry name" value="P-loop containing nucleotide triphosphate hydrolases"/>
    <property type="match status" value="1"/>
</dbReference>
<dbReference type="OrthoDB" id="9802264at2"/>
<dbReference type="Proteomes" id="UP000243650">
    <property type="component" value="Unassembled WGS sequence"/>
</dbReference>
<dbReference type="PANTHER" id="PTHR43117:SF4">
    <property type="entry name" value="OSMOPROTECTANT IMPORT ATP-BINDING PROTEIN OSMV"/>
    <property type="match status" value="1"/>
</dbReference>
<comment type="subunit">
    <text evidence="8">The complex is composed of two ATP-binding proteins (OpuCA), two transmembrane proteins (OpuCB and OpuCD) and a solute-binding protein (OpuCC).</text>
</comment>
<gene>
    <name evidence="11" type="ORF">C6I21_14565</name>
</gene>
<keyword evidence="12" id="KW-1185">Reference proteome</keyword>
<dbReference type="AlphaFoldDB" id="A0A2P6MDS3"/>
<dbReference type="PROSITE" id="PS00211">
    <property type="entry name" value="ABC_TRANSPORTER_1"/>
    <property type="match status" value="1"/>
</dbReference>
<dbReference type="GO" id="GO:0005886">
    <property type="term" value="C:plasma membrane"/>
    <property type="evidence" value="ECO:0007669"/>
    <property type="project" value="UniProtKB-SubCell"/>
</dbReference>
<evidence type="ECO:0000256" key="6">
    <source>
        <dbReference type="ARBA" id="ARBA00023122"/>
    </source>
</evidence>
<dbReference type="PROSITE" id="PS50893">
    <property type="entry name" value="ABC_TRANSPORTER_2"/>
    <property type="match status" value="1"/>
</dbReference>
<dbReference type="RefSeq" id="WP_105960211.1">
    <property type="nucleotide sequence ID" value="NZ_PVNS01000016.1"/>
</dbReference>
<evidence type="ECO:0000256" key="9">
    <source>
        <dbReference type="RuleBase" id="RU369116"/>
    </source>
</evidence>
<keyword evidence="6" id="KW-0129">CBS domain</keyword>
<evidence type="ECO:0000256" key="3">
    <source>
        <dbReference type="ARBA" id="ARBA00022737"/>
    </source>
</evidence>
<evidence type="ECO:0000256" key="2">
    <source>
        <dbReference type="ARBA" id="ARBA00022448"/>
    </source>
</evidence>
<dbReference type="EMBL" id="PVNS01000016">
    <property type="protein sequence ID" value="PRO64423.1"/>
    <property type="molecule type" value="Genomic_DNA"/>
</dbReference>
<evidence type="ECO:0000256" key="4">
    <source>
        <dbReference type="ARBA" id="ARBA00022741"/>
    </source>
</evidence>
<comment type="caution">
    <text evidence="11">The sequence shown here is derived from an EMBL/GenBank/DDBJ whole genome shotgun (WGS) entry which is preliminary data.</text>
</comment>
<dbReference type="PANTHER" id="PTHR43117">
    <property type="entry name" value="OSMOPROTECTANT IMPORT ATP-BINDING PROTEIN OSMV"/>
    <property type="match status" value="1"/>
</dbReference>
<dbReference type="InterPro" id="IPR027417">
    <property type="entry name" value="P-loop_NTPase"/>
</dbReference>
<evidence type="ECO:0000256" key="8">
    <source>
        <dbReference type="ARBA" id="ARBA00063934"/>
    </source>
</evidence>
<dbReference type="EC" id="7.6.2.9" evidence="9"/>
<keyword evidence="9" id="KW-0472">Membrane</keyword>
<dbReference type="SUPFAM" id="SSF52540">
    <property type="entry name" value="P-loop containing nucleoside triphosphate hydrolases"/>
    <property type="match status" value="1"/>
</dbReference>
<keyword evidence="5 9" id="KW-0067">ATP-binding</keyword>
<keyword evidence="2 9" id="KW-0813">Transport</keyword>
<evidence type="ECO:0000256" key="5">
    <source>
        <dbReference type="ARBA" id="ARBA00022840"/>
    </source>
</evidence>
<keyword evidence="9" id="KW-0997">Cell inner membrane</keyword>
<dbReference type="GO" id="GO:0005524">
    <property type="term" value="F:ATP binding"/>
    <property type="evidence" value="ECO:0007669"/>
    <property type="project" value="UniProtKB-UniRule"/>
</dbReference>
<proteinExistence type="inferred from homology"/>
<dbReference type="InterPro" id="IPR005892">
    <property type="entry name" value="Gly-betaine_transp_ATP-bd"/>
</dbReference>
<comment type="subunit">
    <text evidence="9">The complex is probably composed of two ATP-binding proteins, two transmembrane proteins and a solute-binding protein.</text>
</comment>
<feature type="domain" description="ABC transporter" evidence="10">
    <location>
        <begin position="2"/>
        <end position="237"/>
    </location>
</feature>
<dbReference type="FunFam" id="3.40.50.300:FF:000425">
    <property type="entry name" value="Probable ABC transporter, ATP-binding subunit"/>
    <property type="match status" value="1"/>
</dbReference>